<accession>A0A382AQ24</accession>
<name>A0A382AQ24_9ZZZZ</name>
<evidence type="ECO:0000313" key="1">
    <source>
        <dbReference type="EMBL" id="SVB03494.1"/>
    </source>
</evidence>
<feature type="non-terminal residue" evidence="1">
    <location>
        <position position="50"/>
    </location>
</feature>
<dbReference type="AlphaFoldDB" id="A0A382AQ24"/>
<reference evidence="1" key="1">
    <citation type="submission" date="2018-05" db="EMBL/GenBank/DDBJ databases">
        <authorList>
            <person name="Lanie J.A."/>
            <person name="Ng W.-L."/>
            <person name="Kazmierczak K.M."/>
            <person name="Andrzejewski T.M."/>
            <person name="Davidsen T.M."/>
            <person name="Wayne K.J."/>
            <person name="Tettelin H."/>
            <person name="Glass J.I."/>
            <person name="Rusch D."/>
            <person name="Podicherti R."/>
            <person name="Tsui H.-C.T."/>
            <person name="Winkler M.E."/>
        </authorList>
    </citation>
    <scope>NUCLEOTIDE SEQUENCE</scope>
</reference>
<dbReference type="EMBL" id="UINC01026297">
    <property type="protein sequence ID" value="SVB03494.1"/>
    <property type="molecule type" value="Genomic_DNA"/>
</dbReference>
<proteinExistence type="predicted"/>
<gene>
    <name evidence="1" type="ORF">METZ01_LOCUS156348</name>
</gene>
<sequence length="50" mass="6111">MKWQTETLYLHMGDNHSCYHPRPRRIGLHEIKNNPSALHNTEWKKQQRKT</sequence>
<protein>
    <submittedName>
        <fullName evidence="1">Uncharacterized protein</fullName>
    </submittedName>
</protein>
<organism evidence="1">
    <name type="scientific">marine metagenome</name>
    <dbReference type="NCBI Taxonomy" id="408172"/>
    <lineage>
        <taxon>unclassified sequences</taxon>
        <taxon>metagenomes</taxon>
        <taxon>ecological metagenomes</taxon>
    </lineage>
</organism>